<dbReference type="EMBL" id="CP157676">
    <property type="protein sequence ID" value="XBP72547.1"/>
    <property type="molecule type" value="Genomic_DNA"/>
</dbReference>
<keyword evidence="3" id="KW-0614">Plasmid</keyword>
<dbReference type="Pfam" id="PF07007">
    <property type="entry name" value="LprI"/>
    <property type="match status" value="1"/>
</dbReference>
<accession>A0AAU7LY69</accession>
<dbReference type="AlphaFoldDB" id="A0AAU7LY69"/>
<keyword evidence="1" id="KW-0732">Signal</keyword>
<dbReference type="PANTHER" id="PTHR39176:SF1">
    <property type="entry name" value="PERIPLASMIC PROTEIN"/>
    <property type="match status" value="1"/>
</dbReference>
<dbReference type="InterPro" id="IPR009739">
    <property type="entry name" value="LprI-like_N"/>
</dbReference>
<dbReference type="RefSeq" id="WP_349282209.1">
    <property type="nucleotide sequence ID" value="NZ_CBCSCU010000025.1"/>
</dbReference>
<name>A0AAU7LY69_9BURK</name>
<reference evidence="3" key="1">
    <citation type="submission" date="2024-05" db="EMBL/GenBank/DDBJ databases">
        <authorList>
            <person name="Bunk B."/>
            <person name="Swiderski J."/>
            <person name="Sproer C."/>
            <person name="Thiel V."/>
        </authorList>
    </citation>
    <scope>NUCLEOTIDE SEQUENCE</scope>
    <source>
        <strain evidence="3">DSM 17735</strain>
        <plasmid evidence="3">p1</plasmid>
    </source>
</reference>
<geneLocation type="plasmid" evidence="3">
    <name>p1</name>
</geneLocation>
<dbReference type="PANTHER" id="PTHR39176">
    <property type="entry name" value="PERIPLASMIC PROTEIN-RELATED"/>
    <property type="match status" value="1"/>
</dbReference>
<evidence type="ECO:0000313" key="3">
    <source>
        <dbReference type="EMBL" id="XBP72547.1"/>
    </source>
</evidence>
<evidence type="ECO:0000256" key="1">
    <source>
        <dbReference type="SAM" id="SignalP"/>
    </source>
</evidence>
<sequence>MKIARYLFAALVIAGVPCVASANETGLSKQYIACMDKAGGTTFGMIECINTETQRQDVQLNKAYKALMAELPPPRKAQLQEAQRAWIKYRDTNCAFYYDPDGGTLARVNANSCMLTATADRARELERLKQ</sequence>
<dbReference type="Gene3D" id="1.20.1270.180">
    <property type="match status" value="1"/>
</dbReference>
<organism evidence="3">
    <name type="scientific">Polaromonas hydrogenivorans</name>
    <dbReference type="NCBI Taxonomy" id="335476"/>
    <lineage>
        <taxon>Bacteria</taxon>
        <taxon>Pseudomonadati</taxon>
        <taxon>Pseudomonadota</taxon>
        <taxon>Betaproteobacteria</taxon>
        <taxon>Burkholderiales</taxon>
        <taxon>Comamonadaceae</taxon>
        <taxon>Polaromonas</taxon>
    </lineage>
</organism>
<gene>
    <name evidence="3" type="ORF">ABLV49_20870</name>
</gene>
<feature type="domain" description="Lysozyme inhibitor LprI-like N-terminal" evidence="2">
    <location>
        <begin position="34"/>
        <end position="125"/>
    </location>
</feature>
<feature type="chain" id="PRO_5043335959" evidence="1">
    <location>
        <begin position="23"/>
        <end position="130"/>
    </location>
</feature>
<evidence type="ECO:0000259" key="2">
    <source>
        <dbReference type="Pfam" id="PF07007"/>
    </source>
</evidence>
<feature type="signal peptide" evidence="1">
    <location>
        <begin position="1"/>
        <end position="22"/>
    </location>
</feature>
<protein>
    <submittedName>
        <fullName evidence="3">Lysozyme inhibitor LprI family protein</fullName>
    </submittedName>
</protein>
<proteinExistence type="predicted"/>